<dbReference type="PANTHER" id="PTHR30509:SF9">
    <property type="entry name" value="MULTIDRUG RESISTANCE PROTEIN MDTO"/>
    <property type="match status" value="1"/>
</dbReference>
<feature type="transmembrane region" description="Helical" evidence="7">
    <location>
        <begin position="231"/>
        <end position="251"/>
    </location>
</feature>
<organism evidence="8 9">
    <name type="scientific">Aquimixticola soesokkakensis</name>
    <dbReference type="NCBI Taxonomy" id="1519096"/>
    <lineage>
        <taxon>Bacteria</taxon>
        <taxon>Pseudomonadati</taxon>
        <taxon>Pseudomonadota</taxon>
        <taxon>Alphaproteobacteria</taxon>
        <taxon>Rhodobacterales</taxon>
        <taxon>Paracoccaceae</taxon>
        <taxon>Aquimixticola</taxon>
    </lineage>
</organism>
<feature type="transmembrane region" description="Helical" evidence="7">
    <location>
        <begin position="304"/>
        <end position="324"/>
    </location>
</feature>
<dbReference type="GO" id="GO:0022857">
    <property type="term" value="F:transmembrane transporter activity"/>
    <property type="evidence" value="ECO:0007669"/>
    <property type="project" value="InterPro"/>
</dbReference>
<keyword evidence="6 7" id="KW-0472">Membrane</keyword>
<feature type="transmembrane region" description="Helical" evidence="7">
    <location>
        <begin position="78"/>
        <end position="96"/>
    </location>
</feature>
<gene>
    <name evidence="8" type="ORF">AQS8620_02851</name>
</gene>
<feature type="transmembrane region" description="Helical" evidence="7">
    <location>
        <begin position="12"/>
        <end position="42"/>
    </location>
</feature>
<dbReference type="Pfam" id="PF04632">
    <property type="entry name" value="FUSC"/>
    <property type="match status" value="1"/>
</dbReference>
<feature type="transmembrane region" description="Helical" evidence="7">
    <location>
        <begin position="54"/>
        <end position="72"/>
    </location>
</feature>
<feature type="transmembrane region" description="Helical" evidence="7">
    <location>
        <begin position="103"/>
        <end position="122"/>
    </location>
</feature>
<dbReference type="Proteomes" id="UP000193862">
    <property type="component" value="Unassembled WGS sequence"/>
</dbReference>
<evidence type="ECO:0000256" key="5">
    <source>
        <dbReference type="ARBA" id="ARBA00022989"/>
    </source>
</evidence>
<feature type="transmembrane region" description="Helical" evidence="7">
    <location>
        <begin position="257"/>
        <end position="273"/>
    </location>
</feature>
<dbReference type="GO" id="GO:0005886">
    <property type="term" value="C:plasma membrane"/>
    <property type="evidence" value="ECO:0007669"/>
    <property type="project" value="UniProtKB-SubCell"/>
</dbReference>
<evidence type="ECO:0000256" key="4">
    <source>
        <dbReference type="ARBA" id="ARBA00022692"/>
    </source>
</evidence>
<keyword evidence="2" id="KW-0813">Transport</keyword>
<feature type="transmembrane region" description="Helical" evidence="7">
    <location>
        <begin position="203"/>
        <end position="219"/>
    </location>
</feature>
<evidence type="ECO:0000256" key="6">
    <source>
        <dbReference type="ARBA" id="ARBA00023136"/>
    </source>
</evidence>
<feature type="transmembrane region" description="Helical" evidence="7">
    <location>
        <begin position="280"/>
        <end position="298"/>
    </location>
</feature>
<feature type="transmembrane region" description="Helical" evidence="7">
    <location>
        <begin position="178"/>
        <end position="197"/>
    </location>
</feature>
<dbReference type="OrthoDB" id="9807111at2"/>
<dbReference type="PANTHER" id="PTHR30509">
    <property type="entry name" value="P-HYDROXYBENZOIC ACID EFFLUX PUMP SUBUNIT-RELATED"/>
    <property type="match status" value="1"/>
</dbReference>
<proteinExistence type="predicted"/>
<sequence length="329" mass="33228">MTQEVVRTALKLFAAAAVALSVAMTLGLEHAYWAGIPIWVIAQRQGSDLLNRSLMRIVGTLVGAGIGLALLSQVQDPVALSLAAGGLCALCVIAAQRLPAHRSYGATVSAITLVVIILPYLAGPPSPLAHAVDRVIATLIGVLCISVVMYRPKAQIPPSTQSAPGTQAVVGVRPLRGALVRGAVMFAAATGSALVLVALPSQPVMVAGMGLAILTALGASMHDPGPFLRGVVPGTVIGVLVAWGFSALIWYAAPGPLLFGGVLGAILLAGSFLRAAPRTAGIAIDANIGFLLVAQLGLDRDIVASAGPSGAALIGAAVIVRLVLGRVAR</sequence>
<keyword evidence="4 7" id="KW-0812">Transmembrane</keyword>
<evidence type="ECO:0000256" key="3">
    <source>
        <dbReference type="ARBA" id="ARBA00022475"/>
    </source>
</evidence>
<evidence type="ECO:0000313" key="9">
    <source>
        <dbReference type="Proteomes" id="UP000193862"/>
    </source>
</evidence>
<name>A0A1Y5TEZ1_9RHOB</name>
<evidence type="ECO:0000256" key="2">
    <source>
        <dbReference type="ARBA" id="ARBA00022448"/>
    </source>
</evidence>
<dbReference type="InterPro" id="IPR006726">
    <property type="entry name" value="PHBA_efflux_AaeB/fusaric-R"/>
</dbReference>
<evidence type="ECO:0000313" key="8">
    <source>
        <dbReference type="EMBL" id="SLN62697.1"/>
    </source>
</evidence>
<evidence type="ECO:0000256" key="7">
    <source>
        <dbReference type="SAM" id="Phobius"/>
    </source>
</evidence>
<reference evidence="8 9" key="1">
    <citation type="submission" date="2017-03" db="EMBL/GenBank/DDBJ databases">
        <authorList>
            <person name="Afonso C.L."/>
            <person name="Miller P.J."/>
            <person name="Scott M.A."/>
            <person name="Spackman E."/>
            <person name="Goraichik I."/>
            <person name="Dimitrov K.M."/>
            <person name="Suarez D.L."/>
            <person name="Swayne D.E."/>
        </authorList>
    </citation>
    <scope>NUCLEOTIDE SEQUENCE [LARGE SCALE GENOMIC DNA]</scope>
    <source>
        <strain evidence="8 9">CECT 8620</strain>
    </source>
</reference>
<dbReference type="RefSeq" id="WP_085837663.1">
    <property type="nucleotide sequence ID" value="NZ_FWFS01000011.1"/>
</dbReference>
<keyword evidence="3" id="KW-1003">Cell membrane</keyword>
<evidence type="ECO:0000256" key="1">
    <source>
        <dbReference type="ARBA" id="ARBA00004651"/>
    </source>
</evidence>
<accession>A0A1Y5TEZ1</accession>
<dbReference type="EMBL" id="FWFS01000011">
    <property type="protein sequence ID" value="SLN62697.1"/>
    <property type="molecule type" value="Genomic_DNA"/>
</dbReference>
<dbReference type="AlphaFoldDB" id="A0A1Y5TEZ1"/>
<comment type="subcellular location">
    <subcellularLocation>
        <location evidence="1">Cell membrane</location>
        <topology evidence="1">Multi-pass membrane protein</topology>
    </subcellularLocation>
</comment>
<protein>
    <submittedName>
        <fullName evidence="8">Fusaric acid resistance protein family protein</fullName>
    </submittedName>
</protein>
<keyword evidence="9" id="KW-1185">Reference proteome</keyword>
<keyword evidence="5 7" id="KW-1133">Transmembrane helix</keyword>